<dbReference type="InterPro" id="IPR016186">
    <property type="entry name" value="C-type_lectin-like/link_sf"/>
</dbReference>
<dbReference type="GO" id="GO:0010001">
    <property type="term" value="P:glial cell differentiation"/>
    <property type="evidence" value="ECO:0007669"/>
    <property type="project" value="TreeGrafter"/>
</dbReference>
<dbReference type="SMART" id="SM00181">
    <property type="entry name" value="EGF"/>
    <property type="match status" value="2"/>
</dbReference>
<feature type="chain" id="PRO_5029711763" evidence="11">
    <location>
        <begin position="23"/>
        <end position="755"/>
    </location>
</feature>
<feature type="compositionally biased region" description="Low complexity" evidence="10">
    <location>
        <begin position="580"/>
        <end position="589"/>
    </location>
</feature>
<comment type="subcellular location">
    <subcellularLocation>
        <location evidence="1">Secreted</location>
    </subcellularLocation>
</comment>
<dbReference type="PROSITE" id="PS50041">
    <property type="entry name" value="C_TYPE_LECTIN_2"/>
    <property type="match status" value="1"/>
</dbReference>
<comment type="caution">
    <text evidence="14">The sequence shown here is derived from an EMBL/GenBank/DDBJ whole genome shotgun (WGS) entry which is preliminary data.</text>
</comment>
<accession>A0A7J7XIC6</accession>
<feature type="domain" description="C-type lectin" evidence="13">
    <location>
        <begin position="692"/>
        <end position="734"/>
    </location>
</feature>
<evidence type="ECO:0000256" key="4">
    <source>
        <dbReference type="ARBA" id="ARBA00022729"/>
    </source>
</evidence>
<dbReference type="PANTHER" id="PTHR22804:SF24">
    <property type="entry name" value="NEUROCAN CORE PROTEIN"/>
    <property type="match status" value="1"/>
</dbReference>
<dbReference type="PROSITE" id="PS00022">
    <property type="entry name" value="EGF_1"/>
    <property type="match status" value="2"/>
</dbReference>
<dbReference type="FunFam" id="2.10.25.10:FF:000537">
    <property type="entry name" value="Notch 3"/>
    <property type="match status" value="1"/>
</dbReference>
<evidence type="ECO:0000256" key="5">
    <source>
        <dbReference type="ARBA" id="ARBA00022737"/>
    </source>
</evidence>
<dbReference type="GO" id="GO:0007417">
    <property type="term" value="P:central nervous system development"/>
    <property type="evidence" value="ECO:0007669"/>
    <property type="project" value="TreeGrafter"/>
</dbReference>
<dbReference type="VEuPathDB" id="HostDB:GeneID_118659151"/>
<feature type="domain" description="EGF-like" evidence="12">
    <location>
        <begin position="605"/>
        <end position="641"/>
    </location>
</feature>
<dbReference type="InterPro" id="IPR001304">
    <property type="entry name" value="C-type_lectin-like"/>
</dbReference>
<evidence type="ECO:0000313" key="14">
    <source>
        <dbReference type="EMBL" id="KAF6349471.1"/>
    </source>
</evidence>
<keyword evidence="2" id="KW-0964">Secreted</keyword>
<dbReference type="Pfam" id="PF00008">
    <property type="entry name" value="EGF"/>
    <property type="match status" value="2"/>
</dbReference>
<feature type="domain" description="EGF-like" evidence="12">
    <location>
        <begin position="643"/>
        <end position="679"/>
    </location>
</feature>
<reference evidence="14 15" key="1">
    <citation type="journal article" date="2020" name="Nature">
        <title>Six reference-quality genomes reveal evolution of bat adaptations.</title>
        <authorList>
            <person name="Jebb D."/>
            <person name="Huang Z."/>
            <person name="Pippel M."/>
            <person name="Hughes G.M."/>
            <person name="Lavrichenko K."/>
            <person name="Devanna P."/>
            <person name="Winkler S."/>
            <person name="Jermiin L.S."/>
            <person name="Skirmuntt E.C."/>
            <person name="Katzourakis A."/>
            <person name="Burkitt-Gray L."/>
            <person name="Ray D.A."/>
            <person name="Sullivan K.A.M."/>
            <person name="Roscito J.G."/>
            <person name="Kirilenko B.M."/>
            <person name="Davalos L.M."/>
            <person name="Corthals A.P."/>
            <person name="Power M.L."/>
            <person name="Jones G."/>
            <person name="Ransome R.D."/>
            <person name="Dechmann D.K.N."/>
            <person name="Locatelli A.G."/>
            <person name="Puechmaille S.J."/>
            <person name="Fedrigo O."/>
            <person name="Jarvis E.D."/>
            <person name="Hiller M."/>
            <person name="Vernes S.C."/>
            <person name="Myers E.W."/>
            <person name="Teeling E.C."/>
        </authorList>
    </citation>
    <scope>NUCLEOTIDE SEQUENCE [LARGE SCALE GENOMIC DNA]</scope>
    <source>
        <strain evidence="14">MMyoMyo1</strain>
        <tissue evidence="14">Flight muscle</tissue>
    </source>
</reference>
<evidence type="ECO:0000256" key="8">
    <source>
        <dbReference type="ARBA" id="ARBA00023180"/>
    </source>
</evidence>
<feature type="disulfide bond" evidence="9">
    <location>
        <begin position="669"/>
        <end position="678"/>
    </location>
</feature>
<keyword evidence="3 9" id="KW-0245">EGF-like domain</keyword>
<dbReference type="InterPro" id="IPR018097">
    <property type="entry name" value="EGF_Ca-bd_CS"/>
</dbReference>
<sequence>MGAMPLWASGLLVLQILLLVDGEQGTQDTTAVATAAAEKGLRMQKVGSGSVRAALAELVALPCFFTLWPRLSAAGEAPRIKWTKVHTASGQWQDLPGATDSFGSDRSQSPWAVLSNEVDVPGAGSPGGRSPPEPWLWPPTVVPPSIPGPSRAFGLELEEAKGPGVRLDTLKLPWSPSEATALAPSPSEEPSSVPWEASPMVTSLDLPVMAMLRAAKVWLLPHPTPLPTQTNEVKGHSEAMASALPSLASETQAGPQDPIHPEIYSLPPSLGLTGQGQEAMFLTFSDHRAGSPTALPQVATVTQTRASPNAPRADFGEIGGTSPTGLNKAEHPRSSPQASVDWNVAADFTLTEMATEPTGGRGISGSEYGVLYTAESPTSSSQAPVQEAQGTSPSLHIKELDPHTPSAPSGDPRVSLNLEPWAATDEGGTEGPTDTATVDPSDAGRIWESGSLMVEGAERPTMSPQVAVDTNVVTFLVSLDQGDKGGVLATSTMDSSSSQPHPEPEVVTQGTLEALAPPHEGIPLGDPTLPPWTPTVASMDEPVSVSSGEPTVLWDSPSTLLPASRVRDKFALEVLAGSAGVEEASSGEEPALPGAPADGSAEQTPSDPCENNPCLHGGTCRANGTVYGCSCDQGFAGENCEIDIDDCVSSPCENGGTCIDEVNAFICLCLPSYGGSLCEKDTEGCDRGWHKFQGHCYRYFAHRRAWEDAERDCRRRAGHLTSIHSPEEHNFINSRDSGVVRVALRSFLPGKSPGS</sequence>
<dbReference type="InterPro" id="IPR016187">
    <property type="entry name" value="CTDL_fold"/>
</dbReference>
<proteinExistence type="predicted"/>
<dbReference type="GO" id="GO:0005615">
    <property type="term" value="C:extracellular space"/>
    <property type="evidence" value="ECO:0007669"/>
    <property type="project" value="TreeGrafter"/>
</dbReference>
<evidence type="ECO:0000256" key="3">
    <source>
        <dbReference type="ARBA" id="ARBA00022536"/>
    </source>
</evidence>
<evidence type="ECO:0000259" key="12">
    <source>
        <dbReference type="PROSITE" id="PS50026"/>
    </source>
</evidence>
<dbReference type="PROSITE" id="PS50026">
    <property type="entry name" value="EGF_3"/>
    <property type="match status" value="2"/>
</dbReference>
<keyword evidence="6" id="KW-0106">Calcium</keyword>
<feature type="disulfide bond" evidence="9">
    <location>
        <begin position="631"/>
        <end position="640"/>
    </location>
</feature>
<organism evidence="14 15">
    <name type="scientific">Myotis myotis</name>
    <name type="common">Greater mouse-eared bat</name>
    <name type="synonym">Vespertilio myotis</name>
    <dbReference type="NCBI Taxonomy" id="51298"/>
    <lineage>
        <taxon>Eukaryota</taxon>
        <taxon>Metazoa</taxon>
        <taxon>Chordata</taxon>
        <taxon>Craniata</taxon>
        <taxon>Vertebrata</taxon>
        <taxon>Euteleostomi</taxon>
        <taxon>Mammalia</taxon>
        <taxon>Eutheria</taxon>
        <taxon>Laurasiatheria</taxon>
        <taxon>Chiroptera</taxon>
        <taxon>Yangochiroptera</taxon>
        <taxon>Vespertilionidae</taxon>
        <taxon>Myotis</taxon>
    </lineage>
</organism>
<dbReference type="GO" id="GO:0001501">
    <property type="term" value="P:skeletal system development"/>
    <property type="evidence" value="ECO:0007669"/>
    <property type="project" value="TreeGrafter"/>
</dbReference>
<dbReference type="Gene3D" id="3.10.100.10">
    <property type="entry name" value="Mannose-Binding Protein A, subunit A"/>
    <property type="match status" value="1"/>
</dbReference>
<dbReference type="CDD" id="cd00054">
    <property type="entry name" value="EGF_CA"/>
    <property type="match status" value="2"/>
</dbReference>
<dbReference type="PANTHER" id="PTHR22804">
    <property type="entry name" value="AGGRECAN/VERSICAN PROTEOGLYCAN"/>
    <property type="match status" value="1"/>
</dbReference>
<dbReference type="GO" id="GO:0005509">
    <property type="term" value="F:calcium ion binding"/>
    <property type="evidence" value="ECO:0007669"/>
    <property type="project" value="InterPro"/>
</dbReference>
<dbReference type="FunFam" id="2.10.25.10:FF:000006">
    <property type="entry name" value="Versican core protein-like isoform 1"/>
    <property type="match status" value="1"/>
</dbReference>
<dbReference type="Gene3D" id="2.10.25.10">
    <property type="entry name" value="Laminin"/>
    <property type="match status" value="2"/>
</dbReference>
<dbReference type="SUPFAM" id="SSF56436">
    <property type="entry name" value="C-type lectin-like"/>
    <property type="match status" value="1"/>
</dbReference>
<dbReference type="AlphaFoldDB" id="A0A7J7XIC6"/>
<comment type="caution">
    <text evidence="9">Lacks conserved residue(s) required for the propagation of feature annotation.</text>
</comment>
<dbReference type="PROSITE" id="PS00010">
    <property type="entry name" value="ASX_HYDROXYL"/>
    <property type="match status" value="1"/>
</dbReference>
<evidence type="ECO:0000259" key="13">
    <source>
        <dbReference type="PROSITE" id="PS50041"/>
    </source>
</evidence>
<keyword evidence="15" id="KW-1185">Reference proteome</keyword>
<keyword evidence="4 11" id="KW-0732">Signal</keyword>
<dbReference type="SMART" id="SM00179">
    <property type="entry name" value="EGF_CA"/>
    <property type="match status" value="2"/>
</dbReference>
<dbReference type="InterPro" id="IPR001881">
    <property type="entry name" value="EGF-like_Ca-bd_dom"/>
</dbReference>
<dbReference type="PROSITE" id="PS01187">
    <property type="entry name" value="EGF_CA"/>
    <property type="match status" value="1"/>
</dbReference>
<feature type="signal peptide" evidence="11">
    <location>
        <begin position="1"/>
        <end position="22"/>
    </location>
</feature>
<dbReference type="InterPro" id="IPR000152">
    <property type="entry name" value="EGF-type_Asp/Asn_hydroxyl_site"/>
</dbReference>
<feature type="region of interest" description="Disordered" evidence="10">
    <location>
        <begin position="374"/>
        <end position="444"/>
    </location>
</feature>
<evidence type="ECO:0000256" key="9">
    <source>
        <dbReference type="PROSITE-ProRule" id="PRU00076"/>
    </source>
</evidence>
<dbReference type="GO" id="GO:0072534">
    <property type="term" value="C:perineuronal net"/>
    <property type="evidence" value="ECO:0007669"/>
    <property type="project" value="TreeGrafter"/>
</dbReference>
<keyword evidence="8" id="KW-0325">Glycoprotein</keyword>
<dbReference type="GO" id="GO:0002052">
    <property type="term" value="P:positive regulation of neuroblast proliferation"/>
    <property type="evidence" value="ECO:0007669"/>
    <property type="project" value="TreeGrafter"/>
</dbReference>
<feature type="region of interest" description="Disordered" evidence="10">
    <location>
        <begin position="303"/>
        <end position="338"/>
    </location>
</feature>
<name>A0A7J7XIC6_MYOMY</name>
<dbReference type="InterPro" id="IPR000742">
    <property type="entry name" value="EGF"/>
</dbReference>
<evidence type="ECO:0000256" key="11">
    <source>
        <dbReference type="SAM" id="SignalP"/>
    </source>
</evidence>
<gene>
    <name evidence="14" type="ORF">mMyoMyo1_013705</name>
</gene>
<evidence type="ECO:0000313" key="15">
    <source>
        <dbReference type="Proteomes" id="UP000527355"/>
    </source>
</evidence>
<dbReference type="Proteomes" id="UP000527355">
    <property type="component" value="Unassembled WGS sequence"/>
</dbReference>
<evidence type="ECO:0000256" key="7">
    <source>
        <dbReference type="ARBA" id="ARBA00023157"/>
    </source>
</evidence>
<dbReference type="GO" id="GO:0045202">
    <property type="term" value="C:synapse"/>
    <property type="evidence" value="ECO:0007669"/>
    <property type="project" value="TreeGrafter"/>
</dbReference>
<feature type="compositionally biased region" description="Polar residues" evidence="10">
    <location>
        <begin position="375"/>
        <end position="394"/>
    </location>
</feature>
<evidence type="ECO:0000256" key="6">
    <source>
        <dbReference type="ARBA" id="ARBA00022837"/>
    </source>
</evidence>
<dbReference type="SUPFAM" id="SSF57196">
    <property type="entry name" value="EGF/Laminin"/>
    <property type="match status" value="1"/>
</dbReference>
<keyword evidence="5" id="KW-0677">Repeat</keyword>
<feature type="compositionally biased region" description="Low complexity" evidence="10">
    <location>
        <begin position="422"/>
        <end position="437"/>
    </location>
</feature>
<dbReference type="PROSITE" id="PS01186">
    <property type="entry name" value="EGF_2"/>
    <property type="match status" value="1"/>
</dbReference>
<evidence type="ECO:0000256" key="1">
    <source>
        <dbReference type="ARBA" id="ARBA00004613"/>
    </source>
</evidence>
<evidence type="ECO:0000256" key="2">
    <source>
        <dbReference type="ARBA" id="ARBA00022525"/>
    </source>
</evidence>
<protein>
    <submittedName>
        <fullName evidence="14">Neurocan</fullName>
    </submittedName>
</protein>
<feature type="region of interest" description="Disordered" evidence="10">
    <location>
        <begin position="580"/>
        <end position="608"/>
    </location>
</feature>
<dbReference type="EMBL" id="JABWUV010000006">
    <property type="protein sequence ID" value="KAF6349471.1"/>
    <property type="molecule type" value="Genomic_DNA"/>
</dbReference>
<evidence type="ECO:0000256" key="10">
    <source>
        <dbReference type="SAM" id="MobiDB-lite"/>
    </source>
</evidence>
<dbReference type="InterPro" id="IPR050691">
    <property type="entry name" value="Hyaluronan_bind_Proteoglycan"/>
</dbReference>
<keyword evidence="7 9" id="KW-1015">Disulfide bond</keyword>